<keyword evidence="3" id="KW-1185">Reference proteome</keyword>
<reference evidence="2" key="1">
    <citation type="submission" date="2013-04" db="EMBL/GenBank/DDBJ databases">
        <title>The genome sequencing project of 58 acetic acid bacteria.</title>
        <authorList>
            <person name="Okamoto-Kainuma A."/>
            <person name="Ishikawa M."/>
            <person name="Umino S."/>
            <person name="Koizumi Y."/>
            <person name="Shiwa Y."/>
            <person name="Yoshikawa H."/>
            <person name="Matsutani M."/>
            <person name="Matsushita K."/>
        </authorList>
    </citation>
    <scope>NUCLEOTIDE SEQUENCE</scope>
    <source>
        <strain evidence="2">NRIC 0228</strain>
    </source>
</reference>
<keyword evidence="1" id="KW-0472">Membrane</keyword>
<gene>
    <name evidence="2" type="ORF">AA0228_0675</name>
</gene>
<dbReference type="Proteomes" id="UP001061070">
    <property type="component" value="Unassembled WGS sequence"/>
</dbReference>
<proteinExistence type="predicted"/>
<evidence type="ECO:0000313" key="2">
    <source>
        <dbReference type="EMBL" id="GBR09436.1"/>
    </source>
</evidence>
<protein>
    <submittedName>
        <fullName evidence="2">Uncharacterized protein</fullName>
    </submittedName>
</protein>
<sequence length="55" mass="5690">MACSFCASLTARREGEAMNILTLVGIGWLVVSPVVALIWGRMCAAALGGAEADHV</sequence>
<name>A0ABQ0Q900_9PROT</name>
<organism evidence="2 3">
    <name type="scientific">Gluconobacter frateurii NRIC 0228</name>
    <dbReference type="NCBI Taxonomy" id="1307946"/>
    <lineage>
        <taxon>Bacteria</taxon>
        <taxon>Pseudomonadati</taxon>
        <taxon>Pseudomonadota</taxon>
        <taxon>Alphaproteobacteria</taxon>
        <taxon>Acetobacterales</taxon>
        <taxon>Acetobacteraceae</taxon>
        <taxon>Gluconobacter</taxon>
    </lineage>
</organism>
<dbReference type="EMBL" id="BAQW01000004">
    <property type="protein sequence ID" value="GBR09436.1"/>
    <property type="molecule type" value="Genomic_DNA"/>
</dbReference>
<keyword evidence="1" id="KW-1133">Transmembrane helix</keyword>
<comment type="caution">
    <text evidence="2">The sequence shown here is derived from an EMBL/GenBank/DDBJ whole genome shotgun (WGS) entry which is preliminary data.</text>
</comment>
<evidence type="ECO:0000256" key="1">
    <source>
        <dbReference type="SAM" id="Phobius"/>
    </source>
</evidence>
<accession>A0ABQ0Q900</accession>
<feature type="transmembrane region" description="Helical" evidence="1">
    <location>
        <begin position="20"/>
        <end position="39"/>
    </location>
</feature>
<keyword evidence="1" id="KW-0812">Transmembrane</keyword>
<evidence type="ECO:0000313" key="3">
    <source>
        <dbReference type="Proteomes" id="UP001061070"/>
    </source>
</evidence>